<gene>
    <name evidence="3" type="ORF">BatF92_17100</name>
    <name evidence="5" type="ORF">DW011_24955</name>
    <name evidence="4" type="ORF">GAN59_23725</name>
</gene>
<proteinExistence type="predicted"/>
<name>A0A415LTR2_BACT4</name>
<dbReference type="Gene3D" id="2.60.40.2340">
    <property type="match status" value="1"/>
</dbReference>
<evidence type="ECO:0000313" key="6">
    <source>
        <dbReference type="Proteomes" id="UP000283616"/>
    </source>
</evidence>
<dbReference type="EMBL" id="QROV01000052">
    <property type="protein sequence ID" value="RHL52460.1"/>
    <property type="molecule type" value="Genomic_DNA"/>
</dbReference>
<evidence type="ECO:0000313" key="4">
    <source>
        <dbReference type="EMBL" id="KAB4468544.1"/>
    </source>
</evidence>
<feature type="chain" id="PRO_5033419303" evidence="1">
    <location>
        <begin position="23"/>
        <end position="557"/>
    </location>
</feature>
<reference evidence="5 6" key="1">
    <citation type="submission" date="2018-08" db="EMBL/GenBank/DDBJ databases">
        <title>A genome reference for cultivated species of the human gut microbiota.</title>
        <authorList>
            <person name="Zou Y."/>
            <person name="Xue W."/>
            <person name="Luo G."/>
        </authorList>
    </citation>
    <scope>NUCLEOTIDE SEQUENCE [LARGE SCALE GENOMIC DNA]</scope>
    <source>
        <strain evidence="5 6">AF37-12</strain>
    </source>
</reference>
<dbReference type="Pfam" id="PF16410">
    <property type="entry name" value="DUF5018"/>
    <property type="match status" value="1"/>
</dbReference>
<dbReference type="EMBL" id="WCRS01000033">
    <property type="protein sequence ID" value="KAB4468544.1"/>
    <property type="molecule type" value="Genomic_DNA"/>
</dbReference>
<protein>
    <submittedName>
        <fullName evidence="5">DUF5018 domain-containing protein</fullName>
    </submittedName>
</protein>
<reference evidence="4 7" key="2">
    <citation type="journal article" date="2019" name="Nat. Med.">
        <title>A library of human gut bacterial isolates paired with longitudinal multiomics data enables mechanistic microbiome research.</title>
        <authorList>
            <person name="Poyet M."/>
            <person name="Groussin M."/>
            <person name="Gibbons S.M."/>
            <person name="Avila-Pacheco J."/>
            <person name="Jiang X."/>
            <person name="Kearney S.M."/>
            <person name="Perrotta A.R."/>
            <person name="Berdy B."/>
            <person name="Zhao S."/>
            <person name="Lieberman T.D."/>
            <person name="Swanson P.K."/>
            <person name="Smith M."/>
            <person name="Roesemann S."/>
            <person name="Alexander J.E."/>
            <person name="Rich S.A."/>
            <person name="Livny J."/>
            <person name="Vlamakis H."/>
            <person name="Clish C."/>
            <person name="Bullock K."/>
            <person name="Deik A."/>
            <person name="Scott J."/>
            <person name="Pierce K.A."/>
            <person name="Xavier R.J."/>
            <person name="Alm E.J."/>
        </authorList>
    </citation>
    <scope>NUCLEOTIDE SEQUENCE [LARGE SCALE GENOMIC DNA]</scope>
    <source>
        <strain evidence="4 7">BIOML-A156</strain>
    </source>
</reference>
<organism evidence="5 6">
    <name type="scientific">Bacteroides thetaiotaomicron</name>
    <dbReference type="NCBI Taxonomy" id="818"/>
    <lineage>
        <taxon>Bacteria</taxon>
        <taxon>Pseudomonadati</taxon>
        <taxon>Bacteroidota</taxon>
        <taxon>Bacteroidia</taxon>
        <taxon>Bacteroidales</taxon>
        <taxon>Bacteroidaceae</taxon>
        <taxon>Bacteroides</taxon>
    </lineage>
</organism>
<feature type="signal peptide" evidence="1">
    <location>
        <begin position="1"/>
        <end position="22"/>
    </location>
</feature>
<dbReference type="InterPro" id="IPR032186">
    <property type="entry name" value="DUF5018"/>
</dbReference>
<dbReference type="RefSeq" id="WP_008760738.1">
    <property type="nucleotide sequence ID" value="NZ_AP022660.1"/>
</dbReference>
<evidence type="ECO:0000259" key="2">
    <source>
        <dbReference type="Pfam" id="PF16410"/>
    </source>
</evidence>
<dbReference type="AlphaFoldDB" id="A0A415LTR2"/>
<sequence>MKNKILSIVSVIAFLMGMSACHSPEDFNPTVERNIINNLTASFPDDDSDDNSFTSEIDYTNHVITVVFPYNYPKLSDNVLQQSDLKKMRVIADLDNNVYVYPTLLFMDMTQENFITVKDQTGTSTEYKVVAEIRKSNECAITKFNLTSLGLSGIINESTKTISLISLESIGEMLADVTISHGATISPDPRTVALNYDQEQKLTVTAQNGTTQSVYTVKKEIPEKIAAGLRANSAKLLWTKKLTDVGITSTNMVTGIAVTNDYVVINDRGNSNAIYLDGRTGANVGTINISSFAGSLTNFYATADDGDNILFTNLVPNSGNVFTVWRVRGVNGTPEKYIEFNVTSAIGRKLSVQGSLDGDAIITAPYYGTSGQFARWQVVNGALKSQTPDLVVSQGLGSWGDNADVIYSDPTDPTSDYFAAFYSTPRNLCWFNGKTNTIRYNGPEVSANWIQNAVDYKVFNKVAYVLSNSVNSFTWGTDDSIYLFDLAGNSLDNQPINFGSDGLGVNGNYGAKALGSQNANGTGDVALKVSSNGYYLYIYFMFTNGYVGCVQCDCIDM</sequence>
<accession>A0A415LTR2</accession>
<dbReference type="Proteomes" id="UP000488521">
    <property type="component" value="Unassembled WGS sequence"/>
</dbReference>
<feature type="domain" description="DUF5018" evidence="2">
    <location>
        <begin position="7"/>
        <end position="356"/>
    </location>
</feature>
<dbReference type="Proteomes" id="UP000500882">
    <property type="component" value="Chromosome"/>
</dbReference>
<evidence type="ECO:0000313" key="5">
    <source>
        <dbReference type="EMBL" id="RHL52460.1"/>
    </source>
</evidence>
<evidence type="ECO:0000256" key="1">
    <source>
        <dbReference type="SAM" id="SignalP"/>
    </source>
</evidence>
<dbReference type="EMBL" id="AP022660">
    <property type="protein sequence ID" value="BCA49768.1"/>
    <property type="molecule type" value="Genomic_DNA"/>
</dbReference>
<evidence type="ECO:0000313" key="3">
    <source>
        <dbReference type="EMBL" id="BCA49768.1"/>
    </source>
</evidence>
<evidence type="ECO:0000313" key="8">
    <source>
        <dbReference type="Proteomes" id="UP000500882"/>
    </source>
</evidence>
<reference evidence="3 8" key="3">
    <citation type="submission" date="2020-02" db="EMBL/GenBank/DDBJ databases">
        <title>Whole-genome sequencing and comparative analysis of the genomes of Bacteroides thetaiotaomicron and Escherichia coli isolated from a healthy resident in Vietnam.</title>
        <authorList>
            <person name="Mohsin M."/>
            <person name="Tanaka K."/>
            <person name="Kawahara R."/>
            <person name="Kondo S."/>
            <person name="Noguchi H."/>
            <person name="Motooka D."/>
            <person name="Nakamura S."/>
            <person name="Khong D.T."/>
            <person name="Nguyen T.N."/>
            <person name="Tran H.T."/>
            <person name="Yamamoto Y."/>
        </authorList>
    </citation>
    <scope>NUCLEOTIDE SEQUENCE [LARGE SCALE GENOMIC DNA]</scope>
    <source>
        <strain evidence="3 8">F9-2</strain>
    </source>
</reference>
<dbReference type="PROSITE" id="PS51257">
    <property type="entry name" value="PROKAR_LIPOPROTEIN"/>
    <property type="match status" value="1"/>
</dbReference>
<keyword evidence="1" id="KW-0732">Signal</keyword>
<evidence type="ECO:0000313" key="7">
    <source>
        <dbReference type="Proteomes" id="UP000488521"/>
    </source>
</evidence>
<dbReference type="Proteomes" id="UP000283616">
    <property type="component" value="Unassembled WGS sequence"/>
</dbReference>